<feature type="signal peptide" evidence="1">
    <location>
        <begin position="1"/>
        <end position="17"/>
    </location>
</feature>
<keyword evidence="1" id="KW-0732">Signal</keyword>
<evidence type="ECO:0000313" key="3">
    <source>
        <dbReference type="Proteomes" id="UP001497525"/>
    </source>
</evidence>
<comment type="caution">
    <text evidence="2">The sequence shown here is derived from an EMBL/GenBank/DDBJ whole genome shotgun (WGS) entry which is preliminary data.</text>
</comment>
<feature type="chain" id="PRO_5043999487" evidence="1">
    <location>
        <begin position="18"/>
        <end position="202"/>
    </location>
</feature>
<gene>
    <name evidence="2" type="ORF">CDAUBV1_LOCUS14963</name>
</gene>
<protein>
    <submittedName>
        <fullName evidence="2">Uncharacterized protein</fullName>
    </submittedName>
</protein>
<reference evidence="2" key="1">
    <citation type="submission" date="2024-06" db="EMBL/GenBank/DDBJ databases">
        <authorList>
            <person name="Liu X."/>
            <person name="Lenzi L."/>
            <person name="Haldenby T S."/>
            <person name="Uol C."/>
        </authorList>
    </citation>
    <scope>NUCLEOTIDE SEQUENCE</scope>
</reference>
<sequence length="202" mass="23999">MWCAFIYLVTIPLLAFSDVSHVRLELGLKRYENWDVWRPSTKSTVGESHWSDFDWGCYPSFELLLLSPGVPRSIRFYCDKHEPNHEREAYFGRQITSSLSNPFIFDTYPPSLDSKITFEWIVFERKNTTHISESLNWKVWIEPNESVAYYRRLKLWGSETQLELEYRLYCTPGYFGVFCQNKIHKDWHPPQVSLKLIGGMRN</sequence>
<proteinExistence type="predicted"/>
<accession>A0AAV2TU07</accession>
<dbReference type="EMBL" id="CAXLJL010000634">
    <property type="protein sequence ID" value="CAL5139770.1"/>
    <property type="molecule type" value="Genomic_DNA"/>
</dbReference>
<organism evidence="2 3">
    <name type="scientific">Calicophoron daubneyi</name>
    <name type="common">Rumen fluke</name>
    <name type="synonym">Paramphistomum daubneyi</name>
    <dbReference type="NCBI Taxonomy" id="300641"/>
    <lineage>
        <taxon>Eukaryota</taxon>
        <taxon>Metazoa</taxon>
        <taxon>Spiralia</taxon>
        <taxon>Lophotrochozoa</taxon>
        <taxon>Platyhelminthes</taxon>
        <taxon>Trematoda</taxon>
        <taxon>Digenea</taxon>
        <taxon>Plagiorchiida</taxon>
        <taxon>Pronocephalata</taxon>
        <taxon>Paramphistomoidea</taxon>
        <taxon>Paramphistomidae</taxon>
        <taxon>Calicophoron</taxon>
    </lineage>
</organism>
<name>A0AAV2TU07_CALDB</name>
<evidence type="ECO:0000313" key="2">
    <source>
        <dbReference type="EMBL" id="CAL5139770.1"/>
    </source>
</evidence>
<evidence type="ECO:0000256" key="1">
    <source>
        <dbReference type="SAM" id="SignalP"/>
    </source>
</evidence>
<dbReference type="AlphaFoldDB" id="A0AAV2TU07"/>
<dbReference type="Proteomes" id="UP001497525">
    <property type="component" value="Unassembled WGS sequence"/>
</dbReference>